<dbReference type="RefSeq" id="WP_359654101.1">
    <property type="nucleotide sequence ID" value="NZ_JBEXZP010000035.1"/>
</dbReference>
<dbReference type="InterPro" id="IPR050312">
    <property type="entry name" value="IolE/XylAMocC-like"/>
</dbReference>
<dbReference type="Pfam" id="PF01261">
    <property type="entry name" value="AP_endonuc_2"/>
    <property type="match status" value="1"/>
</dbReference>
<dbReference type="PANTHER" id="PTHR12110">
    <property type="entry name" value="HYDROXYPYRUVATE ISOMERASE"/>
    <property type="match status" value="1"/>
</dbReference>
<accession>A0ABV2W047</accession>
<keyword evidence="2" id="KW-0413">Isomerase</keyword>
<feature type="domain" description="Xylose isomerase-like TIM barrel" evidence="1">
    <location>
        <begin position="39"/>
        <end position="261"/>
    </location>
</feature>
<dbReference type="SUPFAM" id="SSF51658">
    <property type="entry name" value="Xylose isomerase-like"/>
    <property type="match status" value="1"/>
</dbReference>
<dbReference type="GO" id="GO:0016853">
    <property type="term" value="F:isomerase activity"/>
    <property type="evidence" value="ECO:0007669"/>
    <property type="project" value="UniProtKB-KW"/>
</dbReference>
<gene>
    <name evidence="2" type="ORF">ABZ508_05985</name>
</gene>
<dbReference type="Proteomes" id="UP001550378">
    <property type="component" value="Unassembled WGS sequence"/>
</dbReference>
<dbReference type="EMBL" id="JBEXZR010000003">
    <property type="protein sequence ID" value="MEU0706918.1"/>
    <property type="molecule type" value="Genomic_DNA"/>
</dbReference>
<name>A0ABV2W047_9ACTN</name>
<evidence type="ECO:0000313" key="2">
    <source>
        <dbReference type="EMBL" id="MEU0706918.1"/>
    </source>
</evidence>
<reference evidence="2 3" key="1">
    <citation type="submission" date="2024-06" db="EMBL/GenBank/DDBJ databases">
        <title>The Natural Products Discovery Center: Release of the First 8490 Sequenced Strains for Exploring Actinobacteria Biosynthetic Diversity.</title>
        <authorList>
            <person name="Kalkreuter E."/>
            <person name="Kautsar S.A."/>
            <person name="Yang D."/>
            <person name="Bader C.D."/>
            <person name="Teijaro C.N."/>
            <person name="Fluegel L."/>
            <person name="Davis C.M."/>
            <person name="Simpson J.R."/>
            <person name="Lauterbach L."/>
            <person name="Steele A.D."/>
            <person name="Gui C."/>
            <person name="Meng S."/>
            <person name="Li G."/>
            <person name="Viehrig K."/>
            <person name="Ye F."/>
            <person name="Su P."/>
            <person name="Kiefer A.F."/>
            <person name="Nichols A."/>
            <person name="Cepeda A.J."/>
            <person name="Yan W."/>
            <person name="Fan B."/>
            <person name="Jiang Y."/>
            <person name="Adhikari A."/>
            <person name="Zheng C.-J."/>
            <person name="Schuster L."/>
            <person name="Cowan T.M."/>
            <person name="Smanski M.J."/>
            <person name="Chevrette M.G."/>
            <person name="De Carvalho L.P.S."/>
            <person name="Shen B."/>
        </authorList>
    </citation>
    <scope>NUCLEOTIDE SEQUENCE [LARGE SCALE GENOMIC DNA]</scope>
    <source>
        <strain evidence="2 3">NPDC006337</strain>
    </source>
</reference>
<dbReference type="PANTHER" id="PTHR12110:SF53">
    <property type="entry name" value="BLR5974 PROTEIN"/>
    <property type="match status" value="1"/>
</dbReference>
<dbReference type="Gene3D" id="3.20.20.150">
    <property type="entry name" value="Divalent-metal-dependent TIM barrel enzymes"/>
    <property type="match status" value="1"/>
</dbReference>
<comment type="caution">
    <text evidence="2">The sequence shown here is derived from an EMBL/GenBank/DDBJ whole genome shotgun (WGS) entry which is preliminary data.</text>
</comment>
<sequence length="306" mass="33026">MTTVAPESATGLAPLPIGRLCGIGDEAAPDLTTQLAVHHELGMTALELRTVDGRGLHELATGDAADLARRTIVAGLRVPVLDTPVGSWSTTVATGLDGELAVLERSAEVAALFGCDRLRVMSYPNDGRPDGAWREEALRRMRVLTREAERLGVTLLHENCQGWAGQGAEETLRMLEEVGSPRLRLLFDTGNGLAYGYDPVKFLGRVLPWVDHVHIKDGVVRPDGTAGFTMPGEGTARLTECVRLLEEHGYRGDYSLEPHLAHIPHLGLAGDPAELAAGYRDYARRFAALVGMDTTAPTTEKETHRA</sequence>
<dbReference type="InterPro" id="IPR036237">
    <property type="entry name" value="Xyl_isomerase-like_sf"/>
</dbReference>
<proteinExistence type="predicted"/>
<evidence type="ECO:0000259" key="1">
    <source>
        <dbReference type="Pfam" id="PF01261"/>
    </source>
</evidence>
<organism evidence="2 3">
    <name type="scientific">Streptomyces lavendulocolor</name>
    <dbReference type="NCBI Taxonomy" id="67316"/>
    <lineage>
        <taxon>Bacteria</taxon>
        <taxon>Bacillati</taxon>
        <taxon>Actinomycetota</taxon>
        <taxon>Actinomycetes</taxon>
        <taxon>Kitasatosporales</taxon>
        <taxon>Streptomycetaceae</taxon>
        <taxon>Streptomyces</taxon>
    </lineage>
</organism>
<dbReference type="InterPro" id="IPR013022">
    <property type="entry name" value="Xyl_isomerase-like_TIM-brl"/>
</dbReference>
<evidence type="ECO:0000313" key="3">
    <source>
        <dbReference type="Proteomes" id="UP001550378"/>
    </source>
</evidence>
<protein>
    <submittedName>
        <fullName evidence="2">Sugar phosphate isomerase/epimerase family protein</fullName>
    </submittedName>
</protein>
<keyword evidence="3" id="KW-1185">Reference proteome</keyword>